<organism evidence="3">
    <name type="scientific">Notodromas monacha</name>
    <dbReference type="NCBI Taxonomy" id="399045"/>
    <lineage>
        <taxon>Eukaryota</taxon>
        <taxon>Metazoa</taxon>
        <taxon>Ecdysozoa</taxon>
        <taxon>Arthropoda</taxon>
        <taxon>Crustacea</taxon>
        <taxon>Oligostraca</taxon>
        <taxon>Ostracoda</taxon>
        <taxon>Podocopa</taxon>
        <taxon>Podocopida</taxon>
        <taxon>Cypridocopina</taxon>
        <taxon>Cypridoidea</taxon>
        <taxon>Cyprididae</taxon>
        <taxon>Notodromas</taxon>
    </lineage>
</organism>
<dbReference type="Proteomes" id="UP000678499">
    <property type="component" value="Unassembled WGS sequence"/>
</dbReference>
<dbReference type="GO" id="GO:0005655">
    <property type="term" value="C:nucleolar ribonuclease P complex"/>
    <property type="evidence" value="ECO:0007669"/>
    <property type="project" value="InterPro"/>
</dbReference>
<dbReference type="Gene3D" id="3.30.1360.120">
    <property type="entry name" value="Probable tRNA modification gtpase trme, domain 1"/>
    <property type="match status" value="1"/>
</dbReference>
<name>A0A7R9C149_9CRUS</name>
<dbReference type="InterPro" id="IPR009723">
    <property type="entry name" value="Pop1_N"/>
</dbReference>
<feature type="domain" description="Pop1 N-terminal" evidence="2">
    <location>
        <begin position="100"/>
        <end position="193"/>
    </location>
</feature>
<dbReference type="SUPFAM" id="SSF103025">
    <property type="entry name" value="Folate-binding domain"/>
    <property type="match status" value="1"/>
</dbReference>
<protein>
    <recommendedName>
        <fullName evidence="2">Pop1 N-terminal domain-containing protein</fullName>
    </recommendedName>
</protein>
<dbReference type="EMBL" id="OA894994">
    <property type="protein sequence ID" value="CAD7285264.1"/>
    <property type="molecule type" value="Genomic_DNA"/>
</dbReference>
<dbReference type="InterPro" id="IPR027266">
    <property type="entry name" value="TrmE/GcvT-like"/>
</dbReference>
<proteinExistence type="predicted"/>
<dbReference type="PANTHER" id="PTHR22731">
    <property type="entry name" value="RIBONUCLEASES P/MRP PROTEIN SUBUNIT POP1"/>
    <property type="match status" value="1"/>
</dbReference>
<dbReference type="GO" id="GO:0000172">
    <property type="term" value="C:ribonuclease MRP complex"/>
    <property type="evidence" value="ECO:0007669"/>
    <property type="project" value="InterPro"/>
</dbReference>
<dbReference type="PANTHER" id="PTHR22731:SF3">
    <property type="entry name" value="RIBONUCLEASES P_MRP PROTEIN SUBUNIT POP1"/>
    <property type="match status" value="1"/>
</dbReference>
<dbReference type="InterPro" id="IPR039182">
    <property type="entry name" value="Pop1"/>
</dbReference>
<feature type="non-terminal residue" evidence="3">
    <location>
        <position position="374"/>
    </location>
</feature>
<dbReference type="OrthoDB" id="442863at2759"/>
<evidence type="ECO:0000313" key="3">
    <source>
        <dbReference type="EMBL" id="CAD7285264.1"/>
    </source>
</evidence>
<evidence type="ECO:0000313" key="4">
    <source>
        <dbReference type="Proteomes" id="UP000678499"/>
    </source>
</evidence>
<accession>A0A7R9C149</accession>
<evidence type="ECO:0000256" key="1">
    <source>
        <dbReference type="SAM" id="MobiDB-lite"/>
    </source>
</evidence>
<evidence type="ECO:0000259" key="2">
    <source>
        <dbReference type="Pfam" id="PF06978"/>
    </source>
</evidence>
<dbReference type="GO" id="GO:0001682">
    <property type="term" value="P:tRNA 5'-leader removal"/>
    <property type="evidence" value="ECO:0007669"/>
    <property type="project" value="InterPro"/>
</dbReference>
<sequence length="374" mass="43199">MLVRKEKKNKMDSSDLSDEPAEKRAKMACPSLPASVSIQDFLTSREAEIRVVVDLLAGDKNKKMTVAQRELPFAMRRRAMSHNVKRYPKRLRTPALKNTVSMAKKPKRPSKKYRHRAFNKVKEFEKRQRKSLWLETHVWHAKRCRMEVMWGYKVAVAVRSNDKIYRSSYRAMKSRDSCVMVDLSYMVCMELSGPKGRLEAQLESVFLNLSVNDCKGKEVVYHLFSEDGRLISPVNLLRNCHEDDDSYWLWTHPTSHEQVLERLKRVLNLDEDKVPSTEPETDEESRGKLSKDRVKLKKLLSQPVFANPETGIEIRVLKDNLNRFRFIGGGCSSVFQRVLQPVASLGDCEWMLDAGGRDDKQPNGDVVRALEEKT</sequence>
<dbReference type="EMBL" id="CAJPEX010012957">
    <property type="protein sequence ID" value="CAG0925416.1"/>
    <property type="molecule type" value="Genomic_DNA"/>
</dbReference>
<gene>
    <name evidence="3" type="ORF">NMOB1V02_LOCUS12866</name>
</gene>
<dbReference type="Pfam" id="PF06978">
    <property type="entry name" value="POP1_N"/>
    <property type="match status" value="1"/>
</dbReference>
<keyword evidence="4" id="KW-1185">Reference proteome</keyword>
<dbReference type="AlphaFoldDB" id="A0A7R9C149"/>
<feature type="region of interest" description="Disordered" evidence="1">
    <location>
        <begin position="1"/>
        <end position="28"/>
    </location>
</feature>
<reference evidence="3" key="1">
    <citation type="submission" date="2020-11" db="EMBL/GenBank/DDBJ databases">
        <authorList>
            <person name="Tran Van P."/>
        </authorList>
    </citation>
    <scope>NUCLEOTIDE SEQUENCE</scope>
</reference>